<dbReference type="EMBL" id="HACA01033741">
    <property type="protein sequence ID" value="CDW51103.1"/>
    <property type="molecule type" value="Transcribed_RNA"/>
</dbReference>
<dbReference type="AlphaFoldDB" id="A0A0K2VKV4"/>
<reference evidence="1" key="1">
    <citation type="submission" date="2014-05" db="EMBL/GenBank/DDBJ databases">
        <authorList>
            <person name="Chronopoulou M."/>
        </authorList>
    </citation>
    <scope>NUCLEOTIDE SEQUENCE</scope>
    <source>
        <tissue evidence="1">Whole organism</tissue>
    </source>
</reference>
<protein>
    <submittedName>
        <fullName evidence="1">Uncharacterized protein</fullName>
    </submittedName>
</protein>
<evidence type="ECO:0000313" key="1">
    <source>
        <dbReference type="EMBL" id="CDW51103.1"/>
    </source>
</evidence>
<name>A0A0K2VKV4_LEPSM</name>
<sequence length="30" mass="3324">MFCALVSVGSSKSIQRICKYLGLSIIQQIH</sequence>
<proteinExistence type="predicted"/>
<organism evidence="1">
    <name type="scientific">Lepeophtheirus salmonis</name>
    <name type="common">Salmon louse</name>
    <name type="synonym">Caligus salmonis</name>
    <dbReference type="NCBI Taxonomy" id="72036"/>
    <lineage>
        <taxon>Eukaryota</taxon>
        <taxon>Metazoa</taxon>
        <taxon>Ecdysozoa</taxon>
        <taxon>Arthropoda</taxon>
        <taxon>Crustacea</taxon>
        <taxon>Multicrustacea</taxon>
        <taxon>Hexanauplia</taxon>
        <taxon>Copepoda</taxon>
        <taxon>Siphonostomatoida</taxon>
        <taxon>Caligidae</taxon>
        <taxon>Lepeophtheirus</taxon>
    </lineage>
</organism>
<accession>A0A0K2VKV4</accession>